<evidence type="ECO:0000256" key="2">
    <source>
        <dbReference type="ARBA" id="ARBA00022679"/>
    </source>
</evidence>
<proteinExistence type="inferred from homology"/>
<dbReference type="InterPro" id="IPR000850">
    <property type="entry name" value="Adenylat/UMP-CMP_kin"/>
</dbReference>
<dbReference type="OMA" id="DCIRRGW"/>
<dbReference type="AlphaFoldDB" id="H2Z0X8"/>
<evidence type="ECO:0000313" key="6">
    <source>
        <dbReference type="Ensembl" id="ENSCSAVP00000011240.1"/>
    </source>
</evidence>
<evidence type="ECO:0008006" key="8">
    <source>
        <dbReference type="Google" id="ProtNLM"/>
    </source>
</evidence>
<name>H2Z0X8_CIOSA</name>
<dbReference type="Proteomes" id="UP000007875">
    <property type="component" value="Unassembled WGS sequence"/>
</dbReference>
<reference evidence="7" key="1">
    <citation type="submission" date="2003-08" db="EMBL/GenBank/DDBJ databases">
        <authorList>
            <person name="Birren B."/>
            <person name="Nusbaum C."/>
            <person name="Abebe A."/>
            <person name="Abouelleil A."/>
            <person name="Adekoya E."/>
            <person name="Ait-zahra M."/>
            <person name="Allen N."/>
            <person name="Allen T."/>
            <person name="An P."/>
            <person name="Anderson M."/>
            <person name="Anderson S."/>
            <person name="Arachchi H."/>
            <person name="Armbruster J."/>
            <person name="Bachantsang P."/>
            <person name="Baldwin J."/>
            <person name="Barry A."/>
            <person name="Bayul T."/>
            <person name="Blitshsteyn B."/>
            <person name="Bloom T."/>
            <person name="Blye J."/>
            <person name="Boguslavskiy L."/>
            <person name="Borowsky M."/>
            <person name="Boukhgalter B."/>
            <person name="Brunache A."/>
            <person name="Butler J."/>
            <person name="Calixte N."/>
            <person name="Calvo S."/>
            <person name="Camarata J."/>
            <person name="Campo K."/>
            <person name="Chang J."/>
            <person name="Cheshatsang Y."/>
            <person name="Citroen M."/>
            <person name="Collymore A."/>
            <person name="Considine T."/>
            <person name="Cook A."/>
            <person name="Cooke P."/>
            <person name="Corum B."/>
            <person name="Cuomo C."/>
            <person name="David R."/>
            <person name="Dawoe T."/>
            <person name="Degray S."/>
            <person name="Dodge S."/>
            <person name="Dooley K."/>
            <person name="Dorje P."/>
            <person name="Dorjee K."/>
            <person name="Dorris L."/>
            <person name="Duffey N."/>
            <person name="Dupes A."/>
            <person name="Elkins T."/>
            <person name="Engels R."/>
            <person name="Erickson J."/>
            <person name="Farina A."/>
            <person name="Faro S."/>
            <person name="Ferreira P."/>
            <person name="Fischer H."/>
            <person name="Fitzgerald M."/>
            <person name="Foley K."/>
            <person name="Gage D."/>
            <person name="Galagan J."/>
            <person name="Gearin G."/>
            <person name="Gnerre S."/>
            <person name="Gnirke A."/>
            <person name="Goyette A."/>
            <person name="Graham J."/>
            <person name="Grandbois E."/>
            <person name="Gyaltsen K."/>
            <person name="Hafez N."/>
            <person name="Hagopian D."/>
            <person name="Hagos B."/>
            <person name="Hall J."/>
            <person name="Hatcher B."/>
            <person name="Heller A."/>
            <person name="Higgins H."/>
            <person name="Honan T."/>
            <person name="Horn A."/>
            <person name="Houde N."/>
            <person name="Hughes L."/>
            <person name="Hulme W."/>
            <person name="Husby E."/>
            <person name="Iliev I."/>
            <person name="Jaffe D."/>
            <person name="Jones C."/>
            <person name="Kamal M."/>
            <person name="Kamat A."/>
            <person name="Kamvysselis M."/>
            <person name="Karlsson E."/>
            <person name="Kells C."/>
            <person name="Kieu A."/>
            <person name="Kisner P."/>
            <person name="Kodira C."/>
            <person name="Kulbokas E."/>
            <person name="Labutti K."/>
            <person name="Lama D."/>
            <person name="Landers T."/>
            <person name="Leger J."/>
            <person name="Levine S."/>
            <person name="Lewis D."/>
            <person name="Lewis T."/>
            <person name="Lindblad-toh K."/>
            <person name="Liu X."/>
            <person name="Lokyitsang T."/>
            <person name="Lokyitsang Y."/>
            <person name="Lucien O."/>
            <person name="Lui A."/>
            <person name="Ma L.J."/>
            <person name="Mabbitt R."/>
            <person name="Macdonald J."/>
            <person name="Maclean C."/>
            <person name="Major J."/>
            <person name="Manning J."/>
            <person name="Marabella R."/>
            <person name="Maru K."/>
            <person name="Matthews C."/>
            <person name="Mauceli E."/>
            <person name="Mccarthy M."/>
            <person name="Mcdonough S."/>
            <person name="Mcghee T."/>
            <person name="Meldrim J."/>
            <person name="Meneus L."/>
            <person name="Mesirov J."/>
            <person name="Mihalev A."/>
            <person name="Mihova T."/>
            <person name="Mikkelsen T."/>
            <person name="Mlenga V."/>
            <person name="Moru K."/>
            <person name="Mozes J."/>
            <person name="Mulrain L."/>
            <person name="Munson G."/>
            <person name="Naylor J."/>
            <person name="Newes C."/>
            <person name="Nguyen C."/>
            <person name="Nguyen N."/>
            <person name="Nguyen T."/>
            <person name="Nicol R."/>
            <person name="Nielsen C."/>
            <person name="Nizzari M."/>
            <person name="Norbu C."/>
            <person name="Norbu N."/>
            <person name="O'donnell P."/>
            <person name="Okoawo O."/>
            <person name="O'leary S."/>
            <person name="Omotosho B."/>
            <person name="O'neill K."/>
            <person name="Osman S."/>
            <person name="Parker S."/>
            <person name="Perrin D."/>
            <person name="Phunkhang P."/>
            <person name="Piqani B."/>
            <person name="Purcell S."/>
            <person name="Rachupka T."/>
            <person name="Ramasamy U."/>
            <person name="Rameau R."/>
            <person name="Ray V."/>
            <person name="Raymond C."/>
            <person name="Retta R."/>
            <person name="Richardson S."/>
            <person name="Rise C."/>
            <person name="Rodriguez J."/>
            <person name="Rogers J."/>
            <person name="Rogov P."/>
            <person name="Rutman M."/>
            <person name="Schupbach R."/>
            <person name="Seaman C."/>
            <person name="Settipalli S."/>
            <person name="Sharpe T."/>
            <person name="Sheridan J."/>
            <person name="Sherpa N."/>
            <person name="Shi J."/>
            <person name="Smirnov S."/>
            <person name="Smith C."/>
            <person name="Sougnez C."/>
            <person name="Spencer B."/>
            <person name="Stalker J."/>
            <person name="Stange-thomann N."/>
            <person name="Stavropoulos S."/>
            <person name="Stetson K."/>
            <person name="Stone C."/>
            <person name="Stone S."/>
            <person name="Stubbs M."/>
            <person name="Talamas J."/>
            <person name="Tchuinga P."/>
            <person name="Tenzing P."/>
            <person name="Tesfaye S."/>
            <person name="Theodore J."/>
            <person name="Thoulutsang Y."/>
            <person name="Topham K."/>
            <person name="Towey S."/>
            <person name="Tsamla T."/>
            <person name="Tsomo N."/>
            <person name="Vallee D."/>
            <person name="Vassiliev H."/>
            <person name="Venkataraman V."/>
            <person name="Vinson J."/>
            <person name="Vo A."/>
            <person name="Wade C."/>
            <person name="Wang S."/>
            <person name="Wangchuk T."/>
            <person name="Wangdi T."/>
            <person name="Whittaker C."/>
            <person name="Wilkinson J."/>
            <person name="Wu Y."/>
            <person name="Wyman D."/>
            <person name="Yadav S."/>
            <person name="Yang S."/>
            <person name="Yang X."/>
            <person name="Yeager S."/>
            <person name="Yee E."/>
            <person name="Young G."/>
            <person name="Zainoun J."/>
            <person name="Zembeck L."/>
            <person name="Zimmer A."/>
            <person name="Zody M."/>
            <person name="Lander E."/>
        </authorList>
    </citation>
    <scope>NUCLEOTIDE SEQUENCE [LARGE SCALE GENOMIC DNA]</scope>
</reference>
<keyword evidence="2 5" id="KW-0808">Transferase</keyword>
<evidence type="ECO:0000313" key="7">
    <source>
        <dbReference type="Proteomes" id="UP000007875"/>
    </source>
</evidence>
<reference evidence="6" key="2">
    <citation type="submission" date="2025-08" db="UniProtKB">
        <authorList>
            <consortium name="Ensembl"/>
        </authorList>
    </citation>
    <scope>IDENTIFICATION</scope>
</reference>
<dbReference type="GO" id="GO:0005524">
    <property type="term" value="F:ATP binding"/>
    <property type="evidence" value="ECO:0007669"/>
    <property type="project" value="InterPro"/>
</dbReference>
<protein>
    <recommendedName>
        <fullName evidence="8">Nucleoside-diphosphate kinase</fullName>
    </recommendedName>
</protein>
<keyword evidence="4 5" id="KW-0418">Kinase</keyword>
<dbReference type="GeneTree" id="ENSGT00940000164784"/>
<dbReference type="PRINTS" id="PR00094">
    <property type="entry name" value="ADENYLTKNASE"/>
</dbReference>
<dbReference type="Pfam" id="PF00406">
    <property type="entry name" value="ADK"/>
    <property type="match status" value="2"/>
</dbReference>
<sequence length="480" mass="53857">MDATKKPLRIPPSFGVYAEEHGIFDMYKRLLCQLIINKPTEPIQYVIDWLKRDNNPVPKIAVVGPPASGKSGISKVLSNTINSVHITSDVLLDDELSDAANAAKKLMSSSQSVPNNLWVDMIGERLKRKDCLRRGFVLEGFPENREQSILLQAQGIMYTHLVVLDAPNTVLIERQAGKRIDPTTGDVYHTTFDWPQDPTIQARLLVPQGISDDETRAKLNDYNRNIDGVLATYPTIHKLINADQPKADVLAQTFTFINTQERTEAPHTPIVLIGPTGSGKSCIAQRLAAKYKIVDVSCGTLIREQVANGTKLGEALREYVDDDQRVPNPLATKVVSDRLMQLDASTRGWVLHGYPLTRDQAENLSDAGLKPNRTYFLDIPDDCVIERLCYRLTDPISGERYHTLYNPPRSTDVKQRCQQNPKDSEDAVRQLLNEYHSYAEDITDYYSEEGALRINADQDPQTVFEYIESTLVNPLPTKLG</sequence>
<reference evidence="6" key="3">
    <citation type="submission" date="2025-09" db="UniProtKB">
        <authorList>
            <consortium name="Ensembl"/>
        </authorList>
    </citation>
    <scope>IDENTIFICATION</scope>
</reference>
<dbReference type="SUPFAM" id="SSF52540">
    <property type="entry name" value="P-loop containing nucleoside triphosphate hydrolases"/>
    <property type="match status" value="2"/>
</dbReference>
<dbReference type="GO" id="GO:0004017">
    <property type="term" value="F:AMP kinase activity"/>
    <property type="evidence" value="ECO:0007669"/>
    <property type="project" value="InterPro"/>
</dbReference>
<dbReference type="PANTHER" id="PTHR23359">
    <property type="entry name" value="NUCLEOTIDE KINASE"/>
    <property type="match status" value="1"/>
</dbReference>
<dbReference type="SUPFAM" id="SSF57774">
    <property type="entry name" value="Microbial and mitochondrial ADK, insert 'zinc finger' domain"/>
    <property type="match status" value="2"/>
</dbReference>
<dbReference type="Ensembl" id="ENSCSAVT00000011371.1">
    <property type="protein sequence ID" value="ENSCSAVP00000011240.1"/>
    <property type="gene ID" value="ENSCSAVG00000006580.1"/>
</dbReference>
<dbReference type="Gene3D" id="3.40.50.300">
    <property type="entry name" value="P-loop containing nucleotide triphosphate hydrolases"/>
    <property type="match status" value="2"/>
</dbReference>
<dbReference type="FunCoup" id="H2Z0X8">
    <property type="interactions" value="36"/>
</dbReference>
<evidence type="ECO:0000256" key="5">
    <source>
        <dbReference type="RuleBase" id="RU003330"/>
    </source>
</evidence>
<evidence type="ECO:0000256" key="3">
    <source>
        <dbReference type="ARBA" id="ARBA00022741"/>
    </source>
</evidence>
<dbReference type="CDD" id="cd22979">
    <property type="entry name" value="DD_AK8"/>
    <property type="match status" value="1"/>
</dbReference>
<keyword evidence="3" id="KW-0547">Nucleotide-binding</keyword>
<evidence type="ECO:0000256" key="4">
    <source>
        <dbReference type="ARBA" id="ARBA00022777"/>
    </source>
</evidence>
<dbReference type="InterPro" id="IPR036193">
    <property type="entry name" value="ADK_active_lid_dom_sf"/>
</dbReference>
<evidence type="ECO:0000256" key="1">
    <source>
        <dbReference type="ARBA" id="ARBA00007220"/>
    </source>
</evidence>
<dbReference type="HOGENOM" id="CLU_044905_0_0_1"/>
<dbReference type="STRING" id="51511.ENSCSAVP00000011240"/>
<comment type="similarity">
    <text evidence="1 5">Belongs to the adenylate kinase family.</text>
</comment>
<dbReference type="eggNOG" id="KOG3078">
    <property type="taxonomic scope" value="Eukaryota"/>
</dbReference>
<dbReference type="CDD" id="cd01428">
    <property type="entry name" value="ADK"/>
    <property type="match status" value="2"/>
</dbReference>
<accession>H2Z0X8</accession>
<dbReference type="HAMAP" id="MF_00235">
    <property type="entry name" value="Adenylate_kinase_Adk"/>
    <property type="match status" value="1"/>
</dbReference>
<dbReference type="InterPro" id="IPR027417">
    <property type="entry name" value="P-loop_NTPase"/>
</dbReference>
<dbReference type="InParanoid" id="H2Z0X8"/>
<organism evidence="6 7">
    <name type="scientific">Ciona savignyi</name>
    <name type="common">Pacific transparent sea squirt</name>
    <dbReference type="NCBI Taxonomy" id="51511"/>
    <lineage>
        <taxon>Eukaryota</taxon>
        <taxon>Metazoa</taxon>
        <taxon>Chordata</taxon>
        <taxon>Tunicata</taxon>
        <taxon>Ascidiacea</taxon>
        <taxon>Phlebobranchia</taxon>
        <taxon>Cionidae</taxon>
        <taxon>Ciona</taxon>
    </lineage>
</organism>
<keyword evidence="7" id="KW-1185">Reference proteome</keyword>